<evidence type="ECO:0000256" key="1">
    <source>
        <dbReference type="SAM" id="SignalP"/>
    </source>
</evidence>
<keyword evidence="1" id="KW-0732">Signal</keyword>
<dbReference type="EMBL" id="KQ097294">
    <property type="protein sequence ID" value="KMS93970.1"/>
    <property type="molecule type" value="Genomic_DNA"/>
</dbReference>
<keyword evidence="3" id="KW-1185">Reference proteome</keyword>
<name>A0A0J8DT76_BETVV</name>
<accession>A0A0J8DT76</accession>
<dbReference type="Gramene" id="KMS93970">
    <property type="protein sequence ID" value="KMS93970"/>
    <property type="gene ID" value="BVRB_026100"/>
</dbReference>
<evidence type="ECO:0000313" key="2">
    <source>
        <dbReference type="EMBL" id="KMS93970.1"/>
    </source>
</evidence>
<reference evidence="2 3" key="1">
    <citation type="journal article" date="2014" name="Nature">
        <title>The genome of the recently domesticated crop plant sugar beet (Beta vulgaris).</title>
        <authorList>
            <person name="Dohm J.C."/>
            <person name="Minoche A.E."/>
            <person name="Holtgrawe D."/>
            <person name="Capella-Gutierrez S."/>
            <person name="Zakrzewski F."/>
            <person name="Tafer H."/>
            <person name="Rupp O."/>
            <person name="Sorensen T.R."/>
            <person name="Stracke R."/>
            <person name="Reinhardt R."/>
            <person name="Goesmann A."/>
            <person name="Kraft T."/>
            <person name="Schulz B."/>
            <person name="Stadler P.F."/>
            <person name="Schmidt T."/>
            <person name="Gabaldon T."/>
            <person name="Lehrach H."/>
            <person name="Weisshaar B."/>
            <person name="Himmelbauer H."/>
        </authorList>
    </citation>
    <scope>NUCLEOTIDE SEQUENCE [LARGE SCALE GENOMIC DNA]</scope>
    <source>
        <tissue evidence="2">Taproot</tissue>
    </source>
</reference>
<gene>
    <name evidence="2" type="ORF">BVRB_026100</name>
</gene>
<protein>
    <submittedName>
        <fullName evidence="2">Uncharacterized protein</fullName>
    </submittedName>
</protein>
<dbReference type="AlphaFoldDB" id="A0A0J8DT76"/>
<proteinExistence type="predicted"/>
<sequence>MNTKKYNVEVVLLLTLAIILMVATGAAAQECRKKGEGCSLSNSFVGSTTSCCQGLNCDITRDDQFIFGTCQACLASGDTCGLLHPCCGGYHCTGFISGQCVRNR</sequence>
<evidence type="ECO:0000313" key="3">
    <source>
        <dbReference type="Proteomes" id="UP000035740"/>
    </source>
</evidence>
<organism evidence="2 3">
    <name type="scientific">Beta vulgaris subsp. vulgaris</name>
    <name type="common">Beet</name>
    <dbReference type="NCBI Taxonomy" id="3555"/>
    <lineage>
        <taxon>Eukaryota</taxon>
        <taxon>Viridiplantae</taxon>
        <taxon>Streptophyta</taxon>
        <taxon>Embryophyta</taxon>
        <taxon>Tracheophyta</taxon>
        <taxon>Spermatophyta</taxon>
        <taxon>Magnoliopsida</taxon>
        <taxon>eudicotyledons</taxon>
        <taxon>Gunneridae</taxon>
        <taxon>Pentapetalae</taxon>
        <taxon>Caryophyllales</taxon>
        <taxon>Chenopodiaceae</taxon>
        <taxon>Betoideae</taxon>
        <taxon>Beta</taxon>
    </lineage>
</organism>
<feature type="signal peptide" evidence="1">
    <location>
        <begin position="1"/>
        <end position="28"/>
    </location>
</feature>
<feature type="chain" id="PRO_5005296474" evidence="1">
    <location>
        <begin position="29"/>
        <end position="104"/>
    </location>
</feature>
<dbReference type="Proteomes" id="UP000035740">
    <property type="component" value="Unassembled WGS sequence"/>
</dbReference>